<dbReference type="RefSeq" id="WP_153550193.1">
    <property type="nucleotide sequence ID" value="NZ_CP040089.1"/>
</dbReference>
<dbReference type="Proteomes" id="UP000377803">
    <property type="component" value="Chromosome"/>
</dbReference>
<evidence type="ECO:0000313" key="6">
    <source>
        <dbReference type="EMBL" id="QGA80453.1"/>
    </source>
</evidence>
<dbReference type="InterPro" id="IPR035647">
    <property type="entry name" value="EFG_III/V"/>
</dbReference>
<dbReference type="Gene3D" id="3.30.70.240">
    <property type="match status" value="1"/>
</dbReference>
<dbReference type="SUPFAM" id="SSF109728">
    <property type="entry name" value="Hypothetical protein AF0491, middle domain"/>
    <property type="match status" value="1"/>
</dbReference>
<evidence type="ECO:0000256" key="1">
    <source>
        <dbReference type="ARBA" id="ARBA00007433"/>
    </source>
</evidence>
<keyword evidence="7" id="KW-1185">Reference proteome</keyword>
<feature type="domain" description="Ribosome maturation protein SDO1/SBDS C-terminal" evidence="5">
    <location>
        <begin position="185"/>
        <end position="245"/>
    </location>
</feature>
<dbReference type="PANTHER" id="PTHR10927">
    <property type="entry name" value="RIBOSOME MATURATION PROTEIN SBDS"/>
    <property type="match status" value="1"/>
</dbReference>
<dbReference type="Pfam" id="PF01172">
    <property type="entry name" value="SBDS_N"/>
    <property type="match status" value="1"/>
</dbReference>
<proteinExistence type="inferred from homology"/>
<dbReference type="Pfam" id="PF09377">
    <property type="entry name" value="SBDS_domain_II"/>
    <property type="match status" value="1"/>
</dbReference>
<dbReference type="OrthoDB" id="84504at2157"/>
<dbReference type="InterPro" id="IPR002140">
    <property type="entry name" value="Sdo1/SBDS"/>
</dbReference>
<dbReference type="AlphaFoldDB" id="A0A5Q0UFQ3"/>
<name>A0A5Q0UFQ3_9ARCH</name>
<sequence length="248" mass="27851">MSQQGNVGGEGHKGSGEQEGIDTSDAIRIRYDDGKTFEILVEPEPAKKAKLEGDEFDMPRLMFVQEVFTDAQKGERASPDELEREFNTKQIMEAAEEIFEKGDMQLTTDQKAEMREDKHKQVVNMIARRAQNPKTGNPHPPQRVENALEEAGFNADAFQDVEEQFDDAIDSIRPIIPVSLDKKTVAVKIPSDQAGKAYDTLQQKTEILEEQWGDNLYAKIRVPAGILTEVMEEIQKLTGGDSEVKEEI</sequence>
<evidence type="ECO:0000259" key="4">
    <source>
        <dbReference type="Pfam" id="PF09377"/>
    </source>
</evidence>
<dbReference type="KEGG" id="ncon:LC1Nh_0556"/>
<dbReference type="NCBIfam" id="TIGR00291">
    <property type="entry name" value="RNA_SBDS"/>
    <property type="match status" value="1"/>
</dbReference>
<dbReference type="Gene3D" id="1.10.10.900">
    <property type="entry name" value="SBDS protein C-terminal domain, subdomain 1"/>
    <property type="match status" value="1"/>
</dbReference>
<dbReference type="InterPro" id="IPR039100">
    <property type="entry name" value="Sdo1/SBDS-like"/>
</dbReference>
<protein>
    <submittedName>
        <fullName evidence="6">Ribosome maturation protein SDO1</fullName>
    </submittedName>
</protein>
<dbReference type="PANTHER" id="PTHR10927:SF4">
    <property type="entry name" value="RIBOSOME MATURATION PROTEIN SDO1 HOMOLOG"/>
    <property type="match status" value="1"/>
</dbReference>
<dbReference type="GO" id="GO:0042256">
    <property type="term" value="P:cytosolic ribosome assembly"/>
    <property type="evidence" value="ECO:0007669"/>
    <property type="project" value="InterPro"/>
</dbReference>
<organism evidence="6 7">
    <name type="scientific">Candidatus Nanohalobium constans</name>
    <dbReference type="NCBI Taxonomy" id="2565781"/>
    <lineage>
        <taxon>Archaea</taxon>
        <taxon>Candidatus Nanohalarchaeota</taxon>
        <taxon>Candidatus Nanohalobia</taxon>
        <taxon>Candidatus Nanohalobiales</taxon>
        <taxon>Candidatus Nanohalobiaceae</taxon>
        <taxon>Candidatus Nanohalobium</taxon>
    </lineage>
</organism>
<comment type="similarity">
    <text evidence="1">Belongs to the SDO1/SBDS family.</text>
</comment>
<accession>A0A5Q0UFQ3</accession>
<dbReference type="InterPro" id="IPR036786">
    <property type="entry name" value="Ribosome_mat_SBDS_N_sf"/>
</dbReference>
<evidence type="ECO:0000259" key="5">
    <source>
        <dbReference type="Pfam" id="PF20268"/>
    </source>
</evidence>
<dbReference type="InterPro" id="IPR019783">
    <property type="entry name" value="SDO1/SBDS_N"/>
</dbReference>
<dbReference type="SUPFAM" id="SSF89895">
    <property type="entry name" value="FYSH domain"/>
    <property type="match status" value="1"/>
</dbReference>
<evidence type="ECO:0000259" key="3">
    <source>
        <dbReference type="Pfam" id="PF01172"/>
    </source>
</evidence>
<dbReference type="InterPro" id="IPR046928">
    <property type="entry name" value="SDO1/SBDS_C"/>
</dbReference>
<dbReference type="InterPro" id="IPR018978">
    <property type="entry name" value="SDO1/SBDS_central"/>
</dbReference>
<dbReference type="GeneID" id="42364941"/>
<feature type="domain" description="Ribosome maturation protein SDO1/SBDS N-terminal" evidence="3">
    <location>
        <begin position="27"/>
        <end position="111"/>
    </location>
</feature>
<dbReference type="Gene3D" id="3.30.1250.10">
    <property type="entry name" value="Ribosome maturation protein SBDS, N-terminal domain"/>
    <property type="match status" value="1"/>
</dbReference>
<dbReference type="Pfam" id="PF20268">
    <property type="entry name" value="SBDS_C"/>
    <property type="match status" value="1"/>
</dbReference>
<reference evidence="7" key="1">
    <citation type="submission" date="2019-05" db="EMBL/GenBank/DDBJ databases">
        <title>Candidatus Nanohalobium constans, a novel model system to study the DPANN nano-sized archaea: genomic and physiological characterization of a nanoarchaeon co-cultured with its chitinotrophic host.</title>
        <authorList>
            <person name="La Cono V."/>
            <person name="Arcadi E."/>
            <person name="Crisafi F."/>
            <person name="Denaro R."/>
            <person name="La Spada G."/>
            <person name="Messina E."/>
            <person name="Smedile F."/>
            <person name="Toshchakov S.V."/>
            <person name="Shevchenko M.A."/>
            <person name="Golyshin P.N."/>
            <person name="Golyshina O.V."/>
            <person name="Ferrer M."/>
            <person name="Rohde M."/>
            <person name="Mushegian A."/>
            <person name="Sorokin D.Y."/>
            <person name="Giuliano L."/>
            <person name="Yakimov M.M."/>
        </authorList>
    </citation>
    <scope>NUCLEOTIDE SEQUENCE [LARGE SCALE GENOMIC DNA]</scope>
    <source>
        <strain evidence="7">LC1Nh</strain>
    </source>
</reference>
<evidence type="ECO:0000313" key="7">
    <source>
        <dbReference type="Proteomes" id="UP000377803"/>
    </source>
</evidence>
<gene>
    <name evidence="6" type="primary">sdo1</name>
    <name evidence="6" type="ORF">LC1Nh_0556</name>
</gene>
<dbReference type="InterPro" id="IPR037188">
    <property type="entry name" value="Sdo1/SBDS_central_sf"/>
</dbReference>
<feature type="domain" description="Ribosome maturation protein SDO1/SBDS central" evidence="4">
    <location>
        <begin position="120"/>
        <end position="179"/>
    </location>
</feature>
<feature type="region of interest" description="Disordered" evidence="2">
    <location>
        <begin position="1"/>
        <end position="25"/>
    </location>
</feature>
<evidence type="ECO:0000256" key="2">
    <source>
        <dbReference type="SAM" id="MobiDB-lite"/>
    </source>
</evidence>
<dbReference type="SUPFAM" id="SSF54980">
    <property type="entry name" value="EF-G C-terminal domain-like"/>
    <property type="match status" value="1"/>
</dbReference>
<dbReference type="EMBL" id="CP040089">
    <property type="protein sequence ID" value="QGA80453.1"/>
    <property type="molecule type" value="Genomic_DNA"/>
</dbReference>